<dbReference type="AlphaFoldDB" id="A0A284QYP5"/>
<organism evidence="1 2">
    <name type="scientific">Armillaria ostoyae</name>
    <name type="common">Armillaria root rot fungus</name>
    <dbReference type="NCBI Taxonomy" id="47428"/>
    <lineage>
        <taxon>Eukaryota</taxon>
        <taxon>Fungi</taxon>
        <taxon>Dikarya</taxon>
        <taxon>Basidiomycota</taxon>
        <taxon>Agaricomycotina</taxon>
        <taxon>Agaricomycetes</taxon>
        <taxon>Agaricomycetidae</taxon>
        <taxon>Agaricales</taxon>
        <taxon>Marasmiineae</taxon>
        <taxon>Physalacriaceae</taxon>
        <taxon>Armillaria</taxon>
    </lineage>
</organism>
<evidence type="ECO:0000313" key="2">
    <source>
        <dbReference type="Proteomes" id="UP000219338"/>
    </source>
</evidence>
<dbReference type="STRING" id="47428.A0A284QYP5"/>
<dbReference type="Gene3D" id="1.25.40.10">
    <property type="entry name" value="Tetratricopeptide repeat domain"/>
    <property type="match status" value="1"/>
</dbReference>
<keyword evidence="2" id="KW-1185">Reference proteome</keyword>
<sequence>MRRCLSAGSSILSSYRAHNAGHSSRRRYVAVAANDVHDHSLKEQPTSFHEKEKLDRLWLNLEHNKNPTRTWETYLRAVNQLGTTNIPLHFHQRALRACTVPTEKLRSAADRRNATKHPPASHTYESRFQLILSNIRTLGQKPDLEDYNFVLEQFAAAAHPVAALSTLKEMVFFGITPRSKTYGLCLQAIAHRLSLPVRKDDVDVRNDVSHAQMKEILEVMRVMGKPLTAVNFGLTLRIMTKTTSVDTVNWYVQWGYGIDLSFPDRPALAYQGLAGSPPALPKPVNFTTAALNNIVDMLGQTGNVSKVVQAFEVLTVPIPKSAQFMASSFDDDDDWGVSSPSPEPSYHYPHASPNTTTYNLLIRHVSKAGHAILARHYLLQAIHLEREVAYQTRIEVLTKPLHQARAPHFAINKGTILPVFGLSNRDKNVGLMRWVHSKMPNLLKRKRAELVFFNNFRRGKIAKNLWPIIATSSANTSSPEQPPADSSSNLFTRVKSALGFDPVFDVDLNNETPAIQRTPVKYIDLDLYIRILERDIKEIDELRAHIEIILARTIQRVKERLGRRVWKGKNIYTLTGWRRNNVTRDEWRGIANFKPKVEDDERYAPGRLNMKRMKEITWNRKTLRKFVENRRRRGKYVPLKGQLKQKVYRENMRFYVQQGV</sequence>
<reference evidence="2" key="1">
    <citation type="journal article" date="2017" name="Nat. Ecol. Evol.">
        <title>Genome expansion and lineage-specific genetic innovations in the forest pathogenic fungi Armillaria.</title>
        <authorList>
            <person name="Sipos G."/>
            <person name="Prasanna A.N."/>
            <person name="Walter M.C."/>
            <person name="O'Connor E."/>
            <person name="Balint B."/>
            <person name="Krizsan K."/>
            <person name="Kiss B."/>
            <person name="Hess J."/>
            <person name="Varga T."/>
            <person name="Slot J."/>
            <person name="Riley R."/>
            <person name="Boka B."/>
            <person name="Rigling D."/>
            <person name="Barry K."/>
            <person name="Lee J."/>
            <person name="Mihaltcheva S."/>
            <person name="LaButti K."/>
            <person name="Lipzen A."/>
            <person name="Waldron R."/>
            <person name="Moloney N.M."/>
            <person name="Sperisen C."/>
            <person name="Kredics L."/>
            <person name="Vagvoelgyi C."/>
            <person name="Patrignani A."/>
            <person name="Fitzpatrick D."/>
            <person name="Nagy I."/>
            <person name="Doyle S."/>
            <person name="Anderson J.B."/>
            <person name="Grigoriev I.V."/>
            <person name="Gueldener U."/>
            <person name="Muensterkoetter M."/>
            <person name="Nagy L.G."/>
        </authorList>
    </citation>
    <scope>NUCLEOTIDE SEQUENCE [LARGE SCALE GENOMIC DNA]</scope>
    <source>
        <strain evidence="2">C18/9</strain>
    </source>
</reference>
<name>A0A284QYP5_ARMOS</name>
<protein>
    <submittedName>
        <fullName evidence="1">Uncharacterized protein</fullName>
    </submittedName>
</protein>
<gene>
    <name evidence="1" type="ORF">ARMOST_04912</name>
</gene>
<evidence type="ECO:0000313" key="1">
    <source>
        <dbReference type="EMBL" id="SJL01590.1"/>
    </source>
</evidence>
<dbReference type="InterPro" id="IPR011990">
    <property type="entry name" value="TPR-like_helical_dom_sf"/>
</dbReference>
<dbReference type="OrthoDB" id="276151at2759"/>
<dbReference type="EMBL" id="FUEG01000003">
    <property type="protein sequence ID" value="SJL01590.1"/>
    <property type="molecule type" value="Genomic_DNA"/>
</dbReference>
<dbReference type="OMA" id="DYHCVLD"/>
<accession>A0A284QYP5</accession>
<dbReference type="Proteomes" id="UP000219338">
    <property type="component" value="Unassembled WGS sequence"/>
</dbReference>
<proteinExistence type="predicted"/>